<keyword evidence="1" id="KW-0547">Nucleotide-binding</keyword>
<gene>
    <name evidence="5" type="primary">CCT7_1</name>
    <name evidence="5" type="ORF">Zm00014a_001085</name>
</gene>
<comment type="caution">
    <text evidence="5">The sequence shown here is derived from an EMBL/GenBank/DDBJ whole genome shotgun (WGS) entry which is preliminary data.</text>
</comment>
<dbReference type="ExpressionAtlas" id="A0A317YB34">
    <property type="expression patterns" value="baseline"/>
</dbReference>
<organism evidence="5">
    <name type="scientific">Zea mays</name>
    <name type="common">Maize</name>
    <dbReference type="NCBI Taxonomy" id="4577"/>
    <lineage>
        <taxon>Eukaryota</taxon>
        <taxon>Viridiplantae</taxon>
        <taxon>Streptophyta</taxon>
        <taxon>Embryophyta</taxon>
        <taxon>Tracheophyta</taxon>
        <taxon>Spermatophyta</taxon>
        <taxon>Magnoliopsida</taxon>
        <taxon>Liliopsida</taxon>
        <taxon>Poales</taxon>
        <taxon>Poaceae</taxon>
        <taxon>PACMAD clade</taxon>
        <taxon>Panicoideae</taxon>
        <taxon>Andropogonodae</taxon>
        <taxon>Andropogoneae</taxon>
        <taxon>Tripsacinae</taxon>
        <taxon>Zea</taxon>
    </lineage>
</organism>
<dbReference type="InterPro" id="IPR002423">
    <property type="entry name" value="Cpn60/GroEL/TCP-1"/>
</dbReference>
<dbReference type="AlphaFoldDB" id="A0A317YB34"/>
<dbReference type="EMBL" id="NCVQ01000001">
    <property type="protein sequence ID" value="PWZ54942.1"/>
    <property type="molecule type" value="Genomic_DNA"/>
</dbReference>
<evidence type="ECO:0000313" key="5">
    <source>
        <dbReference type="EMBL" id="PWZ54942.1"/>
    </source>
</evidence>
<keyword evidence="3" id="KW-0143">Chaperone</keyword>
<reference evidence="5" key="1">
    <citation type="journal article" date="2018" name="Nat. Genet.">
        <title>Extensive intraspecific gene order and gene structural variations between Mo17 and other maize genomes.</title>
        <authorList>
            <person name="Sun S."/>
            <person name="Zhou Y."/>
            <person name="Chen J."/>
            <person name="Shi J."/>
            <person name="Zhao H."/>
            <person name="Zhao H."/>
            <person name="Song W."/>
            <person name="Zhang M."/>
            <person name="Cui Y."/>
            <person name="Dong X."/>
            <person name="Liu H."/>
            <person name="Ma X."/>
            <person name="Jiao Y."/>
            <person name="Wang B."/>
            <person name="Wei X."/>
            <person name="Stein J.C."/>
            <person name="Glaubitz J.C."/>
            <person name="Lu F."/>
            <person name="Yu G."/>
            <person name="Liang C."/>
            <person name="Fengler K."/>
            <person name="Li B."/>
            <person name="Rafalski A."/>
            <person name="Schnable P.S."/>
            <person name="Ware D.H."/>
            <person name="Buckler E.S."/>
            <person name="Lai J."/>
        </authorList>
    </citation>
    <scope>NUCLEOTIDE SEQUENCE [LARGE SCALE GENOMIC DNA]</scope>
    <source>
        <tissue evidence="5">Seedling</tissue>
    </source>
</reference>
<evidence type="ECO:0000256" key="3">
    <source>
        <dbReference type="ARBA" id="ARBA00023186"/>
    </source>
</evidence>
<accession>A0A317YB34</accession>
<sequence>MQLLQGLFAALHTLAGCISFELKSEKENAEIRLSDPLQYQSIVDAEWNIIYDKLDKCVKSGAKIVLSQLAIGDLATQYFADRDILCARRVTEEDLQRVAAATGGTVQTSVNNVIDDVLGSCEVFEEKQVGNERFNIFSGCPSGQTATIVLRGGADQVFY</sequence>
<name>A0A317YB34_MAIZE</name>
<evidence type="ECO:0000256" key="1">
    <source>
        <dbReference type="ARBA" id="ARBA00022741"/>
    </source>
</evidence>
<evidence type="ECO:0000256" key="4">
    <source>
        <dbReference type="SAM" id="SignalP"/>
    </source>
</evidence>
<dbReference type="InterPro" id="IPR017998">
    <property type="entry name" value="Chaperone_TCP-1"/>
</dbReference>
<dbReference type="Pfam" id="PF00118">
    <property type="entry name" value="Cpn60_TCP1"/>
    <property type="match status" value="1"/>
</dbReference>
<feature type="chain" id="PRO_5016244493" evidence="4">
    <location>
        <begin position="20"/>
        <end position="159"/>
    </location>
</feature>
<dbReference type="GO" id="GO:0140662">
    <property type="term" value="F:ATP-dependent protein folding chaperone"/>
    <property type="evidence" value="ECO:0007669"/>
    <property type="project" value="InterPro"/>
</dbReference>
<protein>
    <submittedName>
        <fullName evidence="5">T-complex protein 1 subunit eta</fullName>
    </submittedName>
</protein>
<proteinExistence type="predicted"/>
<dbReference type="GO" id="GO:0005524">
    <property type="term" value="F:ATP binding"/>
    <property type="evidence" value="ECO:0007669"/>
    <property type="project" value="UniProtKB-KW"/>
</dbReference>
<dbReference type="InterPro" id="IPR027409">
    <property type="entry name" value="GroEL-like_apical_dom_sf"/>
</dbReference>
<dbReference type="PANTHER" id="PTHR11353">
    <property type="entry name" value="CHAPERONIN"/>
    <property type="match status" value="1"/>
</dbReference>
<evidence type="ECO:0000256" key="2">
    <source>
        <dbReference type="ARBA" id="ARBA00022840"/>
    </source>
</evidence>
<keyword evidence="4" id="KW-0732">Signal</keyword>
<dbReference type="Gene3D" id="3.50.7.10">
    <property type="entry name" value="GroEL"/>
    <property type="match status" value="1"/>
</dbReference>
<keyword evidence="2" id="KW-0067">ATP-binding</keyword>
<dbReference type="SUPFAM" id="SSF52029">
    <property type="entry name" value="GroEL apical domain-like"/>
    <property type="match status" value="1"/>
</dbReference>
<feature type="signal peptide" evidence="4">
    <location>
        <begin position="1"/>
        <end position="19"/>
    </location>
</feature>
<dbReference type="FunFam" id="3.50.7.10:FF:000043">
    <property type="match status" value="1"/>
</dbReference>
<dbReference type="Proteomes" id="UP000251960">
    <property type="component" value="Chromosome 1"/>
</dbReference>